<evidence type="ECO:0000256" key="1">
    <source>
        <dbReference type="ARBA" id="ARBA00006594"/>
    </source>
</evidence>
<sequence>MVVEKHPLLHPEGRDFSRKLEKIVPLIPPGKILCFITGVLRPDTPEENVRQRWARALVDDYGYPKSDIGVETRIKMGRATKSCDLTVYRRGKDHKQENIAICIEVKRDDVKPSDAKDGDGQLISYLAACPAKFGLWVGQEMRGYQKNEDASVERVADIPRAGDDAPRRPLRADLRVVHELTSVFRRCHNYIHTNTGLQKAEAFHEMLKLIFCKSYDEQDGGLELDFSVSPAEQKSIGGQRKLVEDRLKPLFEQVKKAYPFIFLEDETIKLEPSVAAYVVGELQFISILNSATDVKGEAYETLVGANLRGDRGEYFTPRNVCDMTVQMIMKHFKDTALSTIKVMDCCCGTGGFLVSWIDNLRSKLTEQECARGNSEPAARVRERIKQICGQNLYGLDINPFLVRTAQMNLVMHGDGSTNVYRANTLLRPGEWPEKARQNVPFGSMDVVITNPPFGDEVKVDDAHVLSQYQIAEWGSESRRSMMPAEQLFVETGMNFLKPGGLLGIVIPDSILNNPGLLFLRGWLLRRSNIVASIALPKETFGRNKGVNNPSVLIVQKFSHQEYLDAEKNIIDTRREVFMCAPATSGIDKRGNTIFLRHPNGEYILDQDGARVPDDQISMVPAAYENWLMSNESIIRPDYG</sequence>
<keyword evidence="5" id="KW-0808">Transferase</keyword>
<comment type="similarity">
    <text evidence="1">Belongs to the N(4)/N(6)-methyltransferase family.</text>
</comment>
<feature type="domain" description="DNA methylase adenine-specific" evidence="3">
    <location>
        <begin position="292"/>
        <end position="563"/>
    </location>
</feature>
<evidence type="ECO:0000313" key="5">
    <source>
        <dbReference type="EMBL" id="TQN50332.1"/>
    </source>
</evidence>
<dbReference type="PANTHER" id="PTHR42998">
    <property type="entry name" value="TYPE I RESTRICTION ENZYME HINDVIIP M PROTEIN-RELATED"/>
    <property type="match status" value="1"/>
</dbReference>
<feature type="domain" description="Type I restriction enzyme R protein N-terminal" evidence="4">
    <location>
        <begin position="45"/>
        <end position="159"/>
    </location>
</feature>
<name>A0A543Q1Y1_ACITH</name>
<gene>
    <name evidence="5" type="ORF">DLNHIDIE_00185</name>
</gene>
<comment type="caution">
    <text evidence="5">The sequence shown here is derived from an EMBL/GenBank/DDBJ whole genome shotgun (WGS) entry which is preliminary data.</text>
</comment>
<dbReference type="InterPro" id="IPR029464">
    <property type="entry name" value="HSDR_N"/>
</dbReference>
<dbReference type="EC" id="2.1.1.72" evidence="5"/>
<dbReference type="GO" id="GO:0009307">
    <property type="term" value="P:DNA restriction-modification system"/>
    <property type="evidence" value="ECO:0007669"/>
    <property type="project" value="UniProtKB-KW"/>
</dbReference>
<evidence type="ECO:0000259" key="3">
    <source>
        <dbReference type="Pfam" id="PF02384"/>
    </source>
</evidence>
<dbReference type="PROSITE" id="PS00092">
    <property type="entry name" value="N6_MTASE"/>
    <property type="match status" value="1"/>
</dbReference>
<reference evidence="5 6" key="1">
    <citation type="submission" date="2019-03" db="EMBL/GenBank/DDBJ databases">
        <title>New insights into Acidothiobacillus thiooxidans sulfur metabolism through coupled gene expression, solution geochemistry, microscopy and spectroscopy analyses.</title>
        <authorList>
            <person name="Camacho D."/>
            <person name="Frazao R."/>
            <person name="Fouillen A."/>
            <person name="Nanci A."/>
            <person name="Lang B.F."/>
            <person name="Apte S.C."/>
            <person name="Baron C."/>
            <person name="Warren L.A."/>
        </authorList>
    </citation>
    <scope>NUCLEOTIDE SEQUENCE [LARGE SCALE GENOMIC DNA]</scope>
    <source>
        <strain evidence="5 6">ATCC 19377</strain>
    </source>
</reference>
<dbReference type="GO" id="GO:0032259">
    <property type="term" value="P:methylation"/>
    <property type="evidence" value="ECO:0007669"/>
    <property type="project" value="UniProtKB-KW"/>
</dbReference>
<dbReference type="GO" id="GO:0009007">
    <property type="term" value="F:site-specific DNA-methyltransferase (adenine-specific) activity"/>
    <property type="evidence" value="ECO:0007669"/>
    <property type="project" value="UniProtKB-EC"/>
</dbReference>
<dbReference type="InterPro" id="IPR003356">
    <property type="entry name" value="DNA_methylase_A-5"/>
</dbReference>
<protein>
    <submittedName>
        <fullName evidence="5">Putative type I restriction enzymeP M protein</fullName>
        <ecNumber evidence="5">2.1.1.72</ecNumber>
    </submittedName>
</protein>
<dbReference type="InterPro" id="IPR029063">
    <property type="entry name" value="SAM-dependent_MTases_sf"/>
</dbReference>
<accession>A0A543Q1Y1</accession>
<dbReference type="SUPFAM" id="SSF53335">
    <property type="entry name" value="S-adenosyl-L-methionine-dependent methyltransferases"/>
    <property type="match status" value="1"/>
</dbReference>
<proteinExistence type="inferred from homology"/>
<dbReference type="AlphaFoldDB" id="A0A543Q1Y1"/>
<evidence type="ECO:0000259" key="4">
    <source>
        <dbReference type="Pfam" id="PF13588"/>
    </source>
</evidence>
<dbReference type="InterPro" id="IPR052916">
    <property type="entry name" value="Type-I_RE_MTase_Subunit"/>
</dbReference>
<dbReference type="Gene3D" id="3.40.50.150">
    <property type="entry name" value="Vaccinia Virus protein VP39"/>
    <property type="match status" value="1"/>
</dbReference>
<dbReference type="GO" id="GO:0008170">
    <property type="term" value="F:N-methyltransferase activity"/>
    <property type="evidence" value="ECO:0007669"/>
    <property type="project" value="InterPro"/>
</dbReference>
<dbReference type="PANTHER" id="PTHR42998:SF1">
    <property type="entry name" value="TYPE I RESTRICTION ENZYME HINDI METHYLASE SUBUNIT"/>
    <property type="match status" value="1"/>
</dbReference>
<dbReference type="RefSeq" id="WP_051690678.1">
    <property type="nucleotide sequence ID" value="NZ_SZUV01000001.1"/>
</dbReference>
<organism evidence="5 6">
    <name type="scientific">Acidithiobacillus thiooxidans ATCC 19377</name>
    <dbReference type="NCBI Taxonomy" id="637390"/>
    <lineage>
        <taxon>Bacteria</taxon>
        <taxon>Pseudomonadati</taxon>
        <taxon>Pseudomonadota</taxon>
        <taxon>Acidithiobacillia</taxon>
        <taxon>Acidithiobacillales</taxon>
        <taxon>Acidithiobacillaceae</taxon>
        <taxon>Acidithiobacillus</taxon>
    </lineage>
</organism>
<dbReference type="CDD" id="cd02440">
    <property type="entry name" value="AdoMet_MTases"/>
    <property type="match status" value="1"/>
</dbReference>
<evidence type="ECO:0000256" key="2">
    <source>
        <dbReference type="ARBA" id="ARBA00022747"/>
    </source>
</evidence>
<evidence type="ECO:0000313" key="6">
    <source>
        <dbReference type="Proteomes" id="UP000315403"/>
    </source>
</evidence>
<dbReference type="GO" id="GO:0003677">
    <property type="term" value="F:DNA binding"/>
    <property type="evidence" value="ECO:0007669"/>
    <property type="project" value="InterPro"/>
</dbReference>
<dbReference type="EMBL" id="SZUV01000001">
    <property type="protein sequence ID" value="TQN50332.1"/>
    <property type="molecule type" value="Genomic_DNA"/>
</dbReference>
<keyword evidence="2" id="KW-0680">Restriction system</keyword>
<dbReference type="Pfam" id="PF13588">
    <property type="entry name" value="HSDR_N_2"/>
    <property type="match status" value="1"/>
</dbReference>
<dbReference type="InterPro" id="IPR002052">
    <property type="entry name" value="DNA_methylase_N6_adenine_CS"/>
</dbReference>
<keyword evidence="5" id="KW-0489">Methyltransferase</keyword>
<dbReference type="PRINTS" id="PR00507">
    <property type="entry name" value="N12N6MTFRASE"/>
</dbReference>
<dbReference type="Pfam" id="PF02384">
    <property type="entry name" value="N6_Mtase"/>
    <property type="match status" value="1"/>
</dbReference>
<dbReference type="Proteomes" id="UP000315403">
    <property type="component" value="Unassembled WGS sequence"/>
</dbReference>